<evidence type="ECO:0000256" key="1">
    <source>
        <dbReference type="SAM" id="MobiDB-lite"/>
    </source>
</evidence>
<feature type="compositionally biased region" description="Polar residues" evidence="1">
    <location>
        <begin position="106"/>
        <end position="115"/>
    </location>
</feature>
<organism evidence="2 3">
    <name type="scientific">Seminavis robusta</name>
    <dbReference type="NCBI Taxonomy" id="568900"/>
    <lineage>
        <taxon>Eukaryota</taxon>
        <taxon>Sar</taxon>
        <taxon>Stramenopiles</taxon>
        <taxon>Ochrophyta</taxon>
        <taxon>Bacillariophyta</taxon>
        <taxon>Bacillariophyceae</taxon>
        <taxon>Bacillariophycidae</taxon>
        <taxon>Naviculales</taxon>
        <taxon>Naviculaceae</taxon>
        <taxon>Seminavis</taxon>
    </lineage>
</organism>
<reference evidence="2" key="1">
    <citation type="submission" date="2020-06" db="EMBL/GenBank/DDBJ databases">
        <authorList>
            <consortium name="Plant Systems Biology data submission"/>
        </authorList>
    </citation>
    <scope>NUCLEOTIDE SEQUENCE</scope>
    <source>
        <strain evidence="2">D6</strain>
    </source>
</reference>
<name>A0A9N8HHQ8_9STRA</name>
<dbReference type="EMBL" id="CAICTM010000459">
    <property type="protein sequence ID" value="CAB9510943.1"/>
    <property type="molecule type" value="Genomic_DNA"/>
</dbReference>
<feature type="region of interest" description="Disordered" evidence="1">
    <location>
        <begin position="86"/>
        <end position="123"/>
    </location>
</feature>
<comment type="caution">
    <text evidence="2">The sequence shown here is derived from an EMBL/GenBank/DDBJ whole genome shotgun (WGS) entry which is preliminary data.</text>
</comment>
<protein>
    <submittedName>
        <fullName evidence="2">Uncharacterized protein</fullName>
    </submittedName>
</protein>
<accession>A0A9N8HHQ8</accession>
<proteinExistence type="predicted"/>
<evidence type="ECO:0000313" key="2">
    <source>
        <dbReference type="EMBL" id="CAB9510943.1"/>
    </source>
</evidence>
<dbReference type="AlphaFoldDB" id="A0A9N8HHQ8"/>
<evidence type="ECO:0000313" key="3">
    <source>
        <dbReference type="Proteomes" id="UP001153069"/>
    </source>
</evidence>
<sequence>MLQANNSLRELMGKYGPRLVSSFSVSRHFQNGGTRNPDNQIGYIQFTGKDIERAKGKFVRLDGGKFDEDNVEVELEQYLEGQSDPKKKLFAVPPTDQRSHDGPGSSGQVAASTQRDAAKKKSVEGKHSMVLLGGRHGASENKDYFLLQNWWSAMQLVEVDVDYLEKSGASLYFVKPERFDRVSEVNLEECYSMNRYMVAEAYNLDRADTKHGCFNRTPRERN</sequence>
<keyword evidence="3" id="KW-1185">Reference proteome</keyword>
<dbReference type="Proteomes" id="UP001153069">
    <property type="component" value="Unassembled WGS sequence"/>
</dbReference>
<gene>
    <name evidence="2" type="ORF">SEMRO_460_G147550.1</name>
</gene>
<dbReference type="OrthoDB" id="422642at2759"/>